<name>A0A1M5VD24_9FIRM</name>
<dbReference type="RefSeq" id="WP_143153594.1">
    <property type="nucleotide sequence ID" value="NZ_FQXO01000056.1"/>
</dbReference>
<evidence type="ECO:0000256" key="8">
    <source>
        <dbReference type="ARBA" id="ARBA00047199"/>
    </source>
</evidence>
<dbReference type="GO" id="GO:0019346">
    <property type="term" value="P:transsulfuration"/>
    <property type="evidence" value="ECO:0007669"/>
    <property type="project" value="InterPro"/>
</dbReference>
<comment type="catalytic activity">
    <reaction evidence="10">
        <text>L-methionine + H2O = methanethiol + 2-oxobutanoate + NH4(+)</text>
        <dbReference type="Rhea" id="RHEA:23800"/>
        <dbReference type="ChEBI" id="CHEBI:15377"/>
        <dbReference type="ChEBI" id="CHEBI:16007"/>
        <dbReference type="ChEBI" id="CHEBI:16763"/>
        <dbReference type="ChEBI" id="CHEBI:28938"/>
        <dbReference type="ChEBI" id="CHEBI:57844"/>
        <dbReference type="EC" id="4.4.1.11"/>
    </reaction>
    <physiologicalReaction direction="left-to-right" evidence="10">
        <dbReference type="Rhea" id="RHEA:23801"/>
    </physiologicalReaction>
</comment>
<dbReference type="AlphaFoldDB" id="A0A1M5VD24"/>
<sequence>MKFHTKAIHAGHKHDKTAGAHATPIFQTSTFIFDSAEQGARRFEGTEEGYIYTRLGNPNISELEEKMAALENGEAAIATGSGMAAISTVLLSLLKAGDHIVAGKALYGCTHSLMSHVLPRFNIETTFVDTSNLDEIEKAVRNNTKVIYIETPANPTLLITDIKAVSEIAHKHNAYLIVDNTFMTPYLQKPLDLGADIVVHSATKYIGGHGDVVAGIIVSSNDIIENMKFPYFKDLGGIISPFDAWLLVRGLKTLGPRMDIHCSNAKKVAEYLVNHPAVSEVHYPGLKSHPQHELAKRQSKDFGAMIAFELKGGIEAGKTLMNNVKMISLAVSLGCVDSLIQHPASMTHSPVPREERLKAGITDGLVRLSVGIENVEDIIADLEQALAKIK</sequence>
<dbReference type="PANTHER" id="PTHR11808">
    <property type="entry name" value="TRANS-SULFURATION ENZYME FAMILY MEMBER"/>
    <property type="match status" value="1"/>
</dbReference>
<dbReference type="Proteomes" id="UP000183967">
    <property type="component" value="Unassembled WGS sequence"/>
</dbReference>
<evidence type="ECO:0000256" key="9">
    <source>
        <dbReference type="ARBA" id="ARBA00048780"/>
    </source>
</evidence>
<dbReference type="EMBL" id="FQXO01000056">
    <property type="protein sequence ID" value="SHH73127.1"/>
    <property type="molecule type" value="Genomic_DNA"/>
</dbReference>
<evidence type="ECO:0000256" key="2">
    <source>
        <dbReference type="ARBA" id="ARBA00008667"/>
    </source>
</evidence>
<organism evidence="13 14">
    <name type="scientific">Caloranaerobacter azorensis DSM 13643</name>
    <dbReference type="NCBI Taxonomy" id="1121264"/>
    <lineage>
        <taxon>Bacteria</taxon>
        <taxon>Bacillati</taxon>
        <taxon>Bacillota</taxon>
        <taxon>Tissierellia</taxon>
        <taxon>Tissierellales</taxon>
        <taxon>Thermohalobacteraceae</taxon>
        <taxon>Caloranaerobacter</taxon>
    </lineage>
</organism>
<evidence type="ECO:0000256" key="11">
    <source>
        <dbReference type="PIRSR" id="PIRSR001434-2"/>
    </source>
</evidence>
<dbReference type="FunFam" id="3.90.1150.10:FF:000008">
    <property type="entry name" value="Cystathionine gamma-synthase"/>
    <property type="match status" value="1"/>
</dbReference>
<evidence type="ECO:0000256" key="12">
    <source>
        <dbReference type="RuleBase" id="RU362118"/>
    </source>
</evidence>
<dbReference type="GO" id="GO:0005737">
    <property type="term" value="C:cytoplasm"/>
    <property type="evidence" value="ECO:0007669"/>
    <property type="project" value="TreeGrafter"/>
</dbReference>
<dbReference type="EC" id="4.4.1.2" evidence="7"/>
<protein>
    <recommendedName>
        <fullName evidence="4">L-methionine gamma-lyase</fullName>
        <ecNumber evidence="3">4.4.1.11</ecNumber>
        <ecNumber evidence="7">4.4.1.2</ecNumber>
    </recommendedName>
    <alternativeName>
        <fullName evidence="8">Homocysteine desulfhydrase</fullName>
    </alternativeName>
</protein>
<comment type="cofactor">
    <cofactor evidence="1 12">
        <name>pyridoxal 5'-phosphate</name>
        <dbReference type="ChEBI" id="CHEBI:597326"/>
    </cofactor>
</comment>
<dbReference type="InterPro" id="IPR015422">
    <property type="entry name" value="PyrdxlP-dep_Trfase_small"/>
</dbReference>
<dbReference type="InterPro" id="IPR054542">
    <property type="entry name" value="Cys_met_metab_PP"/>
</dbReference>
<evidence type="ECO:0000256" key="7">
    <source>
        <dbReference type="ARBA" id="ARBA00047175"/>
    </source>
</evidence>
<keyword evidence="5 11" id="KW-0663">Pyridoxal phosphate</keyword>
<evidence type="ECO:0000313" key="13">
    <source>
        <dbReference type="EMBL" id="SHH73127.1"/>
    </source>
</evidence>
<accession>A0A1M5VD24</accession>
<dbReference type="InterPro" id="IPR000277">
    <property type="entry name" value="Cys/Met-Metab_PyrdxlP-dep_enz"/>
</dbReference>
<evidence type="ECO:0000256" key="6">
    <source>
        <dbReference type="ARBA" id="ARBA00023239"/>
    </source>
</evidence>
<dbReference type="GO" id="GO:0018826">
    <property type="term" value="F:methionine gamma-lyase activity"/>
    <property type="evidence" value="ECO:0007669"/>
    <property type="project" value="UniProtKB-EC"/>
</dbReference>
<dbReference type="InterPro" id="IPR015421">
    <property type="entry name" value="PyrdxlP-dep_Trfase_major"/>
</dbReference>
<evidence type="ECO:0000313" key="14">
    <source>
        <dbReference type="Proteomes" id="UP000183967"/>
    </source>
</evidence>
<dbReference type="NCBIfam" id="TIGR01328">
    <property type="entry name" value="met_gam_lyase"/>
    <property type="match status" value="1"/>
</dbReference>
<keyword evidence="6 13" id="KW-0456">Lyase</keyword>
<dbReference type="EC" id="4.4.1.11" evidence="3"/>
<evidence type="ECO:0000256" key="3">
    <source>
        <dbReference type="ARBA" id="ARBA00012222"/>
    </source>
</evidence>
<gene>
    <name evidence="13" type="ORF">SAMN02745135_01873</name>
</gene>
<dbReference type="CDD" id="cd00614">
    <property type="entry name" value="CGS_like"/>
    <property type="match status" value="1"/>
</dbReference>
<dbReference type="FunFam" id="3.40.640.10:FF:000046">
    <property type="entry name" value="Cystathionine gamma-lyase"/>
    <property type="match status" value="1"/>
</dbReference>
<feature type="modified residue" description="N6-(pyridoxal phosphate)lysine" evidence="11">
    <location>
        <position position="204"/>
    </location>
</feature>
<comment type="similarity">
    <text evidence="2">Belongs to the trans-sulfuration enzymes family. L-methionine gamma-lyase subfamily.</text>
</comment>
<comment type="catalytic activity">
    <reaction evidence="9">
        <text>L-homocysteine + H2O = 2-oxobutanoate + hydrogen sulfide + NH4(+) + H(+)</text>
        <dbReference type="Rhea" id="RHEA:14501"/>
        <dbReference type="ChEBI" id="CHEBI:15377"/>
        <dbReference type="ChEBI" id="CHEBI:15378"/>
        <dbReference type="ChEBI" id="CHEBI:16763"/>
        <dbReference type="ChEBI" id="CHEBI:28938"/>
        <dbReference type="ChEBI" id="CHEBI:29919"/>
        <dbReference type="ChEBI" id="CHEBI:58199"/>
        <dbReference type="EC" id="4.4.1.2"/>
    </reaction>
    <physiologicalReaction direction="left-to-right" evidence="9">
        <dbReference type="Rhea" id="RHEA:14502"/>
    </physiologicalReaction>
</comment>
<evidence type="ECO:0000256" key="1">
    <source>
        <dbReference type="ARBA" id="ARBA00001933"/>
    </source>
</evidence>
<dbReference type="GO" id="GO:0030170">
    <property type="term" value="F:pyridoxal phosphate binding"/>
    <property type="evidence" value="ECO:0007669"/>
    <property type="project" value="InterPro"/>
</dbReference>
<dbReference type="InterPro" id="IPR015424">
    <property type="entry name" value="PyrdxlP-dep_Trfase"/>
</dbReference>
<dbReference type="InterPro" id="IPR006237">
    <property type="entry name" value="L-Met_gamma_lys"/>
</dbReference>
<evidence type="ECO:0000256" key="4">
    <source>
        <dbReference type="ARBA" id="ARBA00019040"/>
    </source>
</evidence>
<dbReference type="Pfam" id="PF01053">
    <property type="entry name" value="Cys_Met_Meta_PP"/>
    <property type="match status" value="1"/>
</dbReference>
<dbReference type="Gene3D" id="3.40.640.10">
    <property type="entry name" value="Type I PLP-dependent aspartate aminotransferase-like (Major domain)"/>
    <property type="match status" value="1"/>
</dbReference>
<evidence type="ECO:0000256" key="10">
    <source>
        <dbReference type="ARBA" id="ARBA00052699"/>
    </source>
</evidence>
<reference evidence="14" key="1">
    <citation type="submission" date="2016-11" db="EMBL/GenBank/DDBJ databases">
        <authorList>
            <person name="Varghese N."/>
            <person name="Submissions S."/>
        </authorList>
    </citation>
    <scope>NUCLEOTIDE SEQUENCE [LARGE SCALE GENOMIC DNA]</scope>
    <source>
        <strain evidence="14">DSM 13643</strain>
    </source>
</reference>
<evidence type="ECO:0000256" key="5">
    <source>
        <dbReference type="ARBA" id="ARBA00022898"/>
    </source>
</evidence>
<dbReference type="PANTHER" id="PTHR11808:SF80">
    <property type="entry name" value="CYSTATHIONINE GAMMA-LYASE"/>
    <property type="match status" value="1"/>
</dbReference>
<dbReference type="PIRSF" id="PIRSF001434">
    <property type="entry name" value="CGS"/>
    <property type="match status" value="1"/>
</dbReference>
<dbReference type="GO" id="GO:0047982">
    <property type="term" value="F:homocysteine desulfhydrase activity"/>
    <property type="evidence" value="ECO:0007669"/>
    <property type="project" value="UniProtKB-EC"/>
</dbReference>
<dbReference type="PROSITE" id="PS00868">
    <property type="entry name" value="CYS_MET_METAB_PP"/>
    <property type="match status" value="1"/>
</dbReference>
<dbReference type="OrthoDB" id="9780685at2"/>
<dbReference type="SUPFAM" id="SSF53383">
    <property type="entry name" value="PLP-dependent transferases"/>
    <property type="match status" value="1"/>
</dbReference>
<dbReference type="Gene3D" id="3.90.1150.10">
    <property type="entry name" value="Aspartate Aminotransferase, domain 1"/>
    <property type="match status" value="1"/>
</dbReference>
<proteinExistence type="inferred from homology"/>
<keyword evidence="14" id="KW-1185">Reference proteome</keyword>